<dbReference type="EMBL" id="JAJSOF020000013">
    <property type="protein sequence ID" value="KAJ4442527.1"/>
    <property type="molecule type" value="Genomic_DNA"/>
</dbReference>
<dbReference type="InterPro" id="IPR036397">
    <property type="entry name" value="RNaseH_sf"/>
</dbReference>
<accession>A0ABQ8T7N9</accession>
<protein>
    <submittedName>
        <fullName evidence="1">Uncharacterized protein</fullName>
    </submittedName>
</protein>
<name>A0ABQ8T7N9_PERAM</name>
<dbReference type="Proteomes" id="UP001148838">
    <property type="component" value="Unassembled WGS sequence"/>
</dbReference>
<evidence type="ECO:0000313" key="1">
    <source>
        <dbReference type="EMBL" id="KAJ4442527.1"/>
    </source>
</evidence>
<proteinExistence type="predicted"/>
<gene>
    <name evidence="1" type="ORF">ANN_04114</name>
</gene>
<sequence>MYNSRTLRYVTLVVSAASDDDDDDDDDDKWLKCYEPYGLLVTTYHSVCRNIGRTTVETVNQSFTTGQPVTSKSVSPLRAELVEHVREGLRYFTLAQTALFVSLSGLSANDDSGYNCSANDRSAFYRYKTASIDYSRICNRRELAKSHGGWKSNTVAEGSYGLARSMWISVPRKKSILSRLRTSHNIRNIAEEGLLLMDIMPHGTTINSDAYVATLKKRQARLIRVRRHREKQDVLLLHDNAQPYVSHKTTDQIRKFG</sequence>
<keyword evidence="2" id="KW-1185">Reference proteome</keyword>
<reference evidence="1 2" key="1">
    <citation type="journal article" date="2022" name="Allergy">
        <title>Genome assembly and annotation of Periplaneta americana reveal a comprehensive cockroach allergen profile.</title>
        <authorList>
            <person name="Wang L."/>
            <person name="Xiong Q."/>
            <person name="Saelim N."/>
            <person name="Wang L."/>
            <person name="Nong W."/>
            <person name="Wan A.T."/>
            <person name="Shi M."/>
            <person name="Liu X."/>
            <person name="Cao Q."/>
            <person name="Hui J.H.L."/>
            <person name="Sookrung N."/>
            <person name="Leung T.F."/>
            <person name="Tungtrongchitr A."/>
            <person name="Tsui S.K.W."/>
        </authorList>
    </citation>
    <scope>NUCLEOTIDE SEQUENCE [LARGE SCALE GENOMIC DNA]</scope>
    <source>
        <strain evidence="1">PWHHKU_190912</strain>
    </source>
</reference>
<organism evidence="1 2">
    <name type="scientific">Periplaneta americana</name>
    <name type="common">American cockroach</name>
    <name type="synonym">Blatta americana</name>
    <dbReference type="NCBI Taxonomy" id="6978"/>
    <lineage>
        <taxon>Eukaryota</taxon>
        <taxon>Metazoa</taxon>
        <taxon>Ecdysozoa</taxon>
        <taxon>Arthropoda</taxon>
        <taxon>Hexapoda</taxon>
        <taxon>Insecta</taxon>
        <taxon>Pterygota</taxon>
        <taxon>Neoptera</taxon>
        <taxon>Polyneoptera</taxon>
        <taxon>Dictyoptera</taxon>
        <taxon>Blattodea</taxon>
        <taxon>Blattoidea</taxon>
        <taxon>Blattidae</taxon>
        <taxon>Blattinae</taxon>
        <taxon>Periplaneta</taxon>
    </lineage>
</organism>
<dbReference type="Gene3D" id="3.30.420.10">
    <property type="entry name" value="Ribonuclease H-like superfamily/Ribonuclease H"/>
    <property type="match status" value="1"/>
</dbReference>
<evidence type="ECO:0000313" key="2">
    <source>
        <dbReference type="Proteomes" id="UP001148838"/>
    </source>
</evidence>
<comment type="caution">
    <text evidence="1">The sequence shown here is derived from an EMBL/GenBank/DDBJ whole genome shotgun (WGS) entry which is preliminary data.</text>
</comment>